<reference evidence="1" key="1">
    <citation type="submission" date="2014-05" db="EMBL/GenBank/DDBJ databases">
        <authorList>
            <person name="Chronopoulou M."/>
        </authorList>
    </citation>
    <scope>NUCLEOTIDE SEQUENCE</scope>
    <source>
        <tissue evidence="1">Whole organism</tissue>
    </source>
</reference>
<organism evidence="1">
    <name type="scientific">Lepeophtheirus salmonis</name>
    <name type="common">Salmon louse</name>
    <name type="synonym">Caligus salmonis</name>
    <dbReference type="NCBI Taxonomy" id="72036"/>
    <lineage>
        <taxon>Eukaryota</taxon>
        <taxon>Metazoa</taxon>
        <taxon>Ecdysozoa</taxon>
        <taxon>Arthropoda</taxon>
        <taxon>Crustacea</taxon>
        <taxon>Multicrustacea</taxon>
        <taxon>Hexanauplia</taxon>
        <taxon>Copepoda</taxon>
        <taxon>Siphonostomatoida</taxon>
        <taxon>Caligidae</taxon>
        <taxon>Lepeophtheirus</taxon>
    </lineage>
</organism>
<protein>
    <submittedName>
        <fullName evidence="1">Uncharacterized protein</fullName>
    </submittedName>
</protein>
<name>A0A0K2V046_LEPSM</name>
<accession>A0A0K2V046</accession>
<dbReference type="AlphaFoldDB" id="A0A0K2V046"/>
<sequence length="36" mass="4389">MYTKQIIWLPSEKERDMGVICKKVGKVAFRHETRYF</sequence>
<proteinExistence type="predicted"/>
<dbReference type="EMBL" id="HACA01026517">
    <property type="protein sequence ID" value="CDW43878.1"/>
    <property type="molecule type" value="Transcribed_RNA"/>
</dbReference>
<evidence type="ECO:0000313" key="1">
    <source>
        <dbReference type="EMBL" id="CDW43878.1"/>
    </source>
</evidence>